<dbReference type="Proteomes" id="UP001219525">
    <property type="component" value="Unassembled WGS sequence"/>
</dbReference>
<keyword evidence="3" id="KW-1185">Reference proteome</keyword>
<evidence type="ECO:0000313" key="2">
    <source>
        <dbReference type="EMBL" id="KAJ7204643.1"/>
    </source>
</evidence>
<feature type="compositionally biased region" description="Polar residues" evidence="1">
    <location>
        <begin position="570"/>
        <end position="586"/>
    </location>
</feature>
<feature type="region of interest" description="Disordered" evidence="1">
    <location>
        <begin position="435"/>
        <end position="482"/>
    </location>
</feature>
<proteinExistence type="predicted"/>
<feature type="compositionally biased region" description="Basic residues" evidence="1">
    <location>
        <begin position="457"/>
        <end position="468"/>
    </location>
</feature>
<accession>A0AAD6VE68</accession>
<feature type="region of interest" description="Disordered" evidence="1">
    <location>
        <begin position="563"/>
        <end position="607"/>
    </location>
</feature>
<sequence length="607" mass="66709">MVSGVWTEDGQIALSSSIGGQNAHAKGAIKCHMRQDMDILYPHLHLARTPLAGNHRTRESCAEPGAWLQFSDHIAEARHNPVRLYHIAMKVHVLADPGDGQETWAEKIICAPDPARMKQYLHASEAVSPFCANCDAAAGYLLLAAEDPVNDRELRESLREKLGNRACVGIYEFSTKGLHLRMEQISSNTTRTREVRSFSFKVVKNNRQWWVPPMSGAMQLYRRWRRVRWIREPTHIVPGLDASTIGEKSWCGGEISHQRHAPKRDDHIEQIALRLSSRASAMAQDLHTGRSGQKTGNSGRKGIAEQADVEEEERIGGAENNAVENGRFSEITLQRHYHKLPPFMKPVPVRTRDYIKIGNAVRACAALSGRGGRRFRIRDARRTACLSEHLYMCVAGGIMSTAAALVLALAVTGTGDAEGDATSCCCATRRRRVRRAPGRRNGVSGDGASSAPDKKVHERTHKRRRWRARAASGTAAADSRRVGSRTPESLICAVRTREAGFWSNTPAAVRTWTPGVRPVGAGQDGGLLVIGPIALGAGRQFDSRVYLKLFAAISVSLSLPMRLGHDNKTRNSGTQTSRRSPSNSCVHNFEGDTDPEKAPTIEASESS</sequence>
<name>A0AAD6VE68_9AGAR</name>
<dbReference type="EMBL" id="JARJCW010000046">
    <property type="protein sequence ID" value="KAJ7204643.1"/>
    <property type="molecule type" value="Genomic_DNA"/>
</dbReference>
<protein>
    <submittedName>
        <fullName evidence="2">Uncharacterized protein</fullName>
    </submittedName>
</protein>
<evidence type="ECO:0000313" key="3">
    <source>
        <dbReference type="Proteomes" id="UP001219525"/>
    </source>
</evidence>
<dbReference type="AlphaFoldDB" id="A0AAD6VE68"/>
<evidence type="ECO:0000256" key="1">
    <source>
        <dbReference type="SAM" id="MobiDB-lite"/>
    </source>
</evidence>
<gene>
    <name evidence="2" type="ORF">GGX14DRAFT_398001</name>
</gene>
<reference evidence="2" key="1">
    <citation type="submission" date="2023-03" db="EMBL/GenBank/DDBJ databases">
        <title>Massive genome expansion in bonnet fungi (Mycena s.s.) driven by repeated elements and novel gene families across ecological guilds.</title>
        <authorList>
            <consortium name="Lawrence Berkeley National Laboratory"/>
            <person name="Harder C.B."/>
            <person name="Miyauchi S."/>
            <person name="Viragh M."/>
            <person name="Kuo A."/>
            <person name="Thoen E."/>
            <person name="Andreopoulos B."/>
            <person name="Lu D."/>
            <person name="Skrede I."/>
            <person name="Drula E."/>
            <person name="Henrissat B."/>
            <person name="Morin E."/>
            <person name="Kohler A."/>
            <person name="Barry K."/>
            <person name="LaButti K."/>
            <person name="Morin E."/>
            <person name="Salamov A."/>
            <person name="Lipzen A."/>
            <person name="Mereny Z."/>
            <person name="Hegedus B."/>
            <person name="Baldrian P."/>
            <person name="Stursova M."/>
            <person name="Weitz H."/>
            <person name="Taylor A."/>
            <person name="Grigoriev I.V."/>
            <person name="Nagy L.G."/>
            <person name="Martin F."/>
            <person name="Kauserud H."/>
        </authorList>
    </citation>
    <scope>NUCLEOTIDE SEQUENCE</scope>
    <source>
        <strain evidence="2">9144</strain>
    </source>
</reference>
<organism evidence="2 3">
    <name type="scientific">Mycena pura</name>
    <dbReference type="NCBI Taxonomy" id="153505"/>
    <lineage>
        <taxon>Eukaryota</taxon>
        <taxon>Fungi</taxon>
        <taxon>Dikarya</taxon>
        <taxon>Basidiomycota</taxon>
        <taxon>Agaricomycotina</taxon>
        <taxon>Agaricomycetes</taxon>
        <taxon>Agaricomycetidae</taxon>
        <taxon>Agaricales</taxon>
        <taxon>Marasmiineae</taxon>
        <taxon>Mycenaceae</taxon>
        <taxon>Mycena</taxon>
    </lineage>
</organism>
<comment type="caution">
    <text evidence="2">The sequence shown here is derived from an EMBL/GenBank/DDBJ whole genome shotgun (WGS) entry which is preliminary data.</text>
</comment>
<feature type="region of interest" description="Disordered" evidence="1">
    <location>
        <begin position="286"/>
        <end position="321"/>
    </location>
</feature>